<dbReference type="AlphaFoldDB" id="A0AAV2DTC4"/>
<dbReference type="EMBL" id="OZ034816">
    <property type="protein sequence ID" value="CAL1376787.1"/>
    <property type="molecule type" value="Genomic_DNA"/>
</dbReference>
<proteinExistence type="predicted"/>
<feature type="compositionally biased region" description="Basic and acidic residues" evidence="1">
    <location>
        <begin position="37"/>
        <end position="59"/>
    </location>
</feature>
<protein>
    <submittedName>
        <fullName evidence="2">Uncharacterized protein</fullName>
    </submittedName>
</protein>
<organism evidence="2 3">
    <name type="scientific">Linum trigynum</name>
    <dbReference type="NCBI Taxonomy" id="586398"/>
    <lineage>
        <taxon>Eukaryota</taxon>
        <taxon>Viridiplantae</taxon>
        <taxon>Streptophyta</taxon>
        <taxon>Embryophyta</taxon>
        <taxon>Tracheophyta</taxon>
        <taxon>Spermatophyta</taxon>
        <taxon>Magnoliopsida</taxon>
        <taxon>eudicotyledons</taxon>
        <taxon>Gunneridae</taxon>
        <taxon>Pentapetalae</taxon>
        <taxon>rosids</taxon>
        <taxon>fabids</taxon>
        <taxon>Malpighiales</taxon>
        <taxon>Linaceae</taxon>
        <taxon>Linum</taxon>
    </lineage>
</organism>
<evidence type="ECO:0000256" key="1">
    <source>
        <dbReference type="SAM" id="MobiDB-lite"/>
    </source>
</evidence>
<accession>A0AAV2DTC4</accession>
<keyword evidence="3" id="KW-1185">Reference proteome</keyword>
<reference evidence="2 3" key="1">
    <citation type="submission" date="2024-04" db="EMBL/GenBank/DDBJ databases">
        <authorList>
            <person name="Fracassetti M."/>
        </authorList>
    </citation>
    <scope>NUCLEOTIDE SEQUENCE [LARGE SCALE GENOMIC DNA]</scope>
</reference>
<evidence type="ECO:0000313" key="2">
    <source>
        <dbReference type="EMBL" id="CAL1376787.1"/>
    </source>
</evidence>
<dbReference type="Proteomes" id="UP001497516">
    <property type="component" value="Chromosome 3"/>
</dbReference>
<feature type="region of interest" description="Disordered" evidence="1">
    <location>
        <begin position="36"/>
        <end position="61"/>
    </location>
</feature>
<sequence length="145" mass="16218">MAKLMKDKADLDKEMGAQKSEIDLLLQEKKALRKEKKVMEKENKRRQEELDALRKEKATSEAPTLDMALKAQASLNSILILKRKLEAYHPTISWDVKEMANFVIDYMASVRPVVDQAPAPPQNPVDEEEDSGSSSESSDESAGGD</sequence>
<evidence type="ECO:0000313" key="3">
    <source>
        <dbReference type="Proteomes" id="UP001497516"/>
    </source>
</evidence>
<feature type="region of interest" description="Disordered" evidence="1">
    <location>
        <begin position="114"/>
        <end position="145"/>
    </location>
</feature>
<gene>
    <name evidence="2" type="ORF">LTRI10_LOCUS18493</name>
</gene>
<name>A0AAV2DTC4_9ROSI</name>